<feature type="transmembrane region" description="Helical" evidence="1">
    <location>
        <begin position="325"/>
        <end position="345"/>
    </location>
</feature>
<dbReference type="InterPro" id="IPR039672">
    <property type="entry name" value="MFS_2"/>
</dbReference>
<dbReference type="Pfam" id="PF13347">
    <property type="entry name" value="MFS_2"/>
    <property type="match status" value="1"/>
</dbReference>
<sequence>MNSKAKTYTKKEAAGYLVGMFGQNLIYNIVATGLYFYFQNVICLPAMALGWIMTIARIWDAINDPMMGTIVDKTHSKWGKCRPYLIIFPAIIGVITILTFINGNYAEASSTAQKVLIVGWAAVSYIAWGMCFTVCDIPLWGITSLMTEDENDRSKILGLARMVAGVGGIGVLVVQIAQALAGAFGGDMQKAFIVTVIIMTVVATILFEFAGIFTRERVEKSEKSYTFKENFQIMLGNKPFRQILISGILRSPIQLLMIVAMTLVTYYYANGNIMNILKYNEDGSLAGIDFKILIGLGSVAIGLFVGQFVAMGVTPLIIKKVEKKTLYNIYSIAGAVPFVLIFVFFKVSGGDLTSTAWSIVIGICMLFASAAFGGINVLQSVMIADCVDYEEYYNGVRTDGVFFSGQSFITKLAAGISTIISSAVYAFVGYSGVNVDKLNKAIENGANFITYDGGSGVGKYAEAMFFLISIPPAIGMFLSALPTLKYAMTDKEHEHILAELVAKRGNKPQD</sequence>
<keyword evidence="1" id="KW-0472">Membrane</keyword>
<feature type="transmembrane region" description="Helical" evidence="1">
    <location>
        <begin position="191"/>
        <end position="213"/>
    </location>
</feature>
<keyword evidence="1" id="KW-0812">Transmembrane</keyword>
<dbReference type="Gene3D" id="1.20.1250.20">
    <property type="entry name" value="MFS general substrate transporter like domains"/>
    <property type="match status" value="1"/>
</dbReference>
<feature type="transmembrane region" description="Helical" evidence="1">
    <location>
        <begin position="117"/>
        <end position="142"/>
    </location>
</feature>
<dbReference type="PANTHER" id="PTHR11328:SF24">
    <property type="entry name" value="MAJOR FACILITATOR SUPERFAMILY (MFS) PROFILE DOMAIN-CONTAINING PROTEIN"/>
    <property type="match status" value="1"/>
</dbReference>
<dbReference type="STRING" id="290054.SAMN02745114_01446"/>
<dbReference type="SUPFAM" id="SSF103473">
    <property type="entry name" value="MFS general substrate transporter"/>
    <property type="match status" value="1"/>
</dbReference>
<evidence type="ECO:0000313" key="2">
    <source>
        <dbReference type="EMBL" id="SJZ73111.1"/>
    </source>
</evidence>
<dbReference type="GO" id="GO:0005886">
    <property type="term" value="C:plasma membrane"/>
    <property type="evidence" value="ECO:0007669"/>
    <property type="project" value="TreeGrafter"/>
</dbReference>
<feature type="transmembrane region" description="Helical" evidence="1">
    <location>
        <begin position="292"/>
        <end position="318"/>
    </location>
</feature>
<dbReference type="InterPro" id="IPR036259">
    <property type="entry name" value="MFS_trans_sf"/>
</dbReference>
<feature type="transmembrane region" description="Helical" evidence="1">
    <location>
        <begin position="44"/>
        <end position="62"/>
    </location>
</feature>
<dbReference type="RefSeq" id="WP_078768906.1">
    <property type="nucleotide sequence ID" value="NZ_FUWW01000018.1"/>
</dbReference>
<name>A0A1T4N1W5_9FIRM</name>
<dbReference type="Proteomes" id="UP000190657">
    <property type="component" value="Unassembled WGS sequence"/>
</dbReference>
<reference evidence="2 3" key="1">
    <citation type="submission" date="2017-02" db="EMBL/GenBank/DDBJ databases">
        <authorList>
            <person name="Peterson S.W."/>
        </authorList>
    </citation>
    <scope>NUCLEOTIDE SEQUENCE [LARGE SCALE GENOMIC DNA]</scope>
    <source>
        <strain evidence="2 3">ATCC 51222</strain>
    </source>
</reference>
<dbReference type="GO" id="GO:0015293">
    <property type="term" value="F:symporter activity"/>
    <property type="evidence" value="ECO:0007669"/>
    <property type="project" value="InterPro"/>
</dbReference>
<feature type="transmembrane region" description="Helical" evidence="1">
    <location>
        <begin position="463"/>
        <end position="481"/>
    </location>
</feature>
<feature type="transmembrane region" description="Helical" evidence="1">
    <location>
        <begin position="357"/>
        <end position="378"/>
    </location>
</feature>
<dbReference type="OrthoDB" id="9764596at2"/>
<feature type="transmembrane region" description="Helical" evidence="1">
    <location>
        <begin position="163"/>
        <end position="185"/>
    </location>
</feature>
<dbReference type="PANTHER" id="PTHR11328">
    <property type="entry name" value="MAJOR FACILITATOR SUPERFAMILY DOMAIN-CONTAINING PROTEIN"/>
    <property type="match status" value="1"/>
</dbReference>
<feature type="transmembrane region" description="Helical" evidence="1">
    <location>
        <begin position="14"/>
        <end position="38"/>
    </location>
</feature>
<protein>
    <submittedName>
        <fullName evidence="2">Na+/melibiose symporter</fullName>
    </submittedName>
</protein>
<keyword evidence="3" id="KW-1185">Reference proteome</keyword>
<gene>
    <name evidence="2" type="ORF">SAMN02745114_01446</name>
</gene>
<dbReference type="AlphaFoldDB" id="A0A1T4N1W5"/>
<evidence type="ECO:0000256" key="1">
    <source>
        <dbReference type="SAM" id="Phobius"/>
    </source>
</evidence>
<keyword evidence="1" id="KW-1133">Transmembrane helix</keyword>
<feature type="transmembrane region" description="Helical" evidence="1">
    <location>
        <begin position="248"/>
        <end position="269"/>
    </location>
</feature>
<evidence type="ECO:0000313" key="3">
    <source>
        <dbReference type="Proteomes" id="UP000190657"/>
    </source>
</evidence>
<feature type="transmembrane region" description="Helical" evidence="1">
    <location>
        <begin position="412"/>
        <end position="430"/>
    </location>
</feature>
<dbReference type="GO" id="GO:0008643">
    <property type="term" value="P:carbohydrate transport"/>
    <property type="evidence" value="ECO:0007669"/>
    <property type="project" value="InterPro"/>
</dbReference>
<proteinExistence type="predicted"/>
<dbReference type="EMBL" id="FUWW01000018">
    <property type="protein sequence ID" value="SJZ73111.1"/>
    <property type="molecule type" value="Genomic_DNA"/>
</dbReference>
<accession>A0A1T4N1W5</accession>
<feature type="transmembrane region" description="Helical" evidence="1">
    <location>
        <begin position="83"/>
        <end position="105"/>
    </location>
</feature>
<organism evidence="2 3">
    <name type="scientific">Eubacterium coprostanoligenes</name>
    <dbReference type="NCBI Taxonomy" id="290054"/>
    <lineage>
        <taxon>Bacteria</taxon>
        <taxon>Bacillati</taxon>
        <taxon>Bacillota</taxon>
        <taxon>Clostridia</taxon>
        <taxon>Eubacteriales</taxon>
        <taxon>Eubacteriaceae</taxon>
        <taxon>Eubacterium</taxon>
    </lineage>
</organism>